<dbReference type="PROSITE" id="PS50001">
    <property type="entry name" value="SH2"/>
    <property type="match status" value="1"/>
</dbReference>
<reference evidence="6" key="1">
    <citation type="journal article" date="2023" name="Science">
        <title>Genome structures resolve the early diversification of teleost fishes.</title>
        <authorList>
            <person name="Parey E."/>
            <person name="Louis A."/>
            <person name="Montfort J."/>
            <person name="Bouchez O."/>
            <person name="Roques C."/>
            <person name="Iampietro C."/>
            <person name="Lluch J."/>
            <person name="Castinel A."/>
            <person name="Donnadieu C."/>
            <person name="Desvignes T."/>
            <person name="Floi Bucao C."/>
            <person name="Jouanno E."/>
            <person name="Wen M."/>
            <person name="Mejri S."/>
            <person name="Dirks R."/>
            <person name="Jansen H."/>
            <person name="Henkel C."/>
            <person name="Chen W.J."/>
            <person name="Zahm M."/>
            <person name="Cabau C."/>
            <person name="Klopp C."/>
            <person name="Thompson A.W."/>
            <person name="Robinson-Rechavi M."/>
            <person name="Braasch I."/>
            <person name="Lecointre G."/>
            <person name="Bobe J."/>
            <person name="Postlethwait J.H."/>
            <person name="Berthelot C."/>
            <person name="Roest Crollius H."/>
            <person name="Guiguen Y."/>
        </authorList>
    </citation>
    <scope>NUCLEOTIDE SEQUENCE</scope>
    <source>
        <strain evidence="6">WJC10195</strain>
    </source>
</reference>
<dbReference type="FunFam" id="3.30.505.10:FF:000039">
    <property type="entry name" value="src-like-adapter isoform X1"/>
    <property type="match status" value="1"/>
</dbReference>
<name>A0A9Q1FAT9_SYNKA</name>
<comment type="caution">
    <text evidence="6">The sequence shown here is derived from an EMBL/GenBank/DDBJ whole genome shotgun (WGS) entry which is preliminary data.</text>
</comment>
<dbReference type="SUPFAM" id="SSF55550">
    <property type="entry name" value="SH2 domain"/>
    <property type="match status" value="1"/>
</dbReference>
<keyword evidence="7" id="KW-1185">Reference proteome</keyword>
<evidence type="ECO:0000259" key="5">
    <source>
        <dbReference type="PROSITE" id="PS50002"/>
    </source>
</evidence>
<dbReference type="EMBL" id="JAINUF010000007">
    <property type="protein sequence ID" value="KAJ8354246.1"/>
    <property type="molecule type" value="Genomic_DNA"/>
</dbReference>
<dbReference type="AlphaFoldDB" id="A0A9Q1FAT9"/>
<dbReference type="PRINTS" id="PR00401">
    <property type="entry name" value="SH2DOMAIN"/>
</dbReference>
<evidence type="ECO:0000256" key="3">
    <source>
        <dbReference type="PROSITE-ProRule" id="PRU00192"/>
    </source>
</evidence>
<evidence type="ECO:0008006" key="8">
    <source>
        <dbReference type="Google" id="ProtNLM"/>
    </source>
</evidence>
<evidence type="ECO:0000256" key="2">
    <source>
        <dbReference type="PROSITE-ProRule" id="PRU00191"/>
    </source>
</evidence>
<protein>
    <recommendedName>
        <fullName evidence="8">Src-like-adapter</fullName>
    </recommendedName>
</protein>
<dbReference type="PANTHER" id="PTHR46037">
    <property type="entry name" value="PROTEIN ENHANCER OF SEVENLESS 2B"/>
    <property type="match status" value="1"/>
</dbReference>
<dbReference type="InterPro" id="IPR001452">
    <property type="entry name" value="SH3_domain"/>
</dbReference>
<dbReference type="SMART" id="SM00252">
    <property type="entry name" value="SH2"/>
    <property type="match status" value="1"/>
</dbReference>
<dbReference type="InterPro" id="IPR043539">
    <property type="entry name" value="Grb2-like"/>
</dbReference>
<dbReference type="OrthoDB" id="9924021at2759"/>
<dbReference type="InterPro" id="IPR000980">
    <property type="entry name" value="SH2"/>
</dbReference>
<evidence type="ECO:0000313" key="7">
    <source>
        <dbReference type="Proteomes" id="UP001152622"/>
    </source>
</evidence>
<evidence type="ECO:0000313" key="6">
    <source>
        <dbReference type="EMBL" id="KAJ8354246.1"/>
    </source>
</evidence>
<dbReference type="Gene3D" id="3.30.505.10">
    <property type="entry name" value="SH2 domain"/>
    <property type="match status" value="1"/>
</dbReference>
<dbReference type="Gene3D" id="2.30.30.40">
    <property type="entry name" value="SH3 Domains"/>
    <property type="match status" value="1"/>
</dbReference>
<sequence>MMGNFSTSLVPTREDEIDTIFADPLMKTTDSDTMVVLHDYPSPYISQPIFRIGEKLRVISQVDCWWKVHSITTGNENYIPHSHIAKIYHGWLFEGVIRQKAEELLNLPGNRVGSFMIRESTKEKGVYSLSIRYRSIKHYRIFRLPNNWYYISPGLTFQCLEDLVNHYTDTADGLCCVLSAPCLALATGNFDLTNQAPPVVMRNNFDWQNVQRSELLKERTQCSPENFERDSLISFGVRNSIASYMSLVKSQDTKQKGWHKKKNKSIYTFPDNQLGKVGEEDCYE</sequence>
<dbReference type="Pfam" id="PF00017">
    <property type="entry name" value="SH2"/>
    <property type="match status" value="1"/>
</dbReference>
<keyword evidence="1 3" id="KW-0728">SH3 domain</keyword>
<organism evidence="6 7">
    <name type="scientific">Synaphobranchus kaupii</name>
    <name type="common">Kaup's arrowtooth eel</name>
    <dbReference type="NCBI Taxonomy" id="118154"/>
    <lineage>
        <taxon>Eukaryota</taxon>
        <taxon>Metazoa</taxon>
        <taxon>Chordata</taxon>
        <taxon>Craniata</taxon>
        <taxon>Vertebrata</taxon>
        <taxon>Euteleostomi</taxon>
        <taxon>Actinopterygii</taxon>
        <taxon>Neopterygii</taxon>
        <taxon>Teleostei</taxon>
        <taxon>Anguilliformes</taxon>
        <taxon>Synaphobranchidae</taxon>
        <taxon>Synaphobranchus</taxon>
    </lineage>
</organism>
<evidence type="ECO:0000259" key="4">
    <source>
        <dbReference type="PROSITE" id="PS50001"/>
    </source>
</evidence>
<dbReference type="Proteomes" id="UP001152622">
    <property type="component" value="Chromosome 7"/>
</dbReference>
<feature type="domain" description="SH3" evidence="5">
    <location>
        <begin position="29"/>
        <end position="89"/>
    </location>
</feature>
<feature type="domain" description="SH2" evidence="4">
    <location>
        <begin position="91"/>
        <end position="182"/>
    </location>
</feature>
<proteinExistence type="predicted"/>
<gene>
    <name evidence="6" type="ORF">SKAU_G00218130</name>
</gene>
<evidence type="ECO:0000256" key="1">
    <source>
        <dbReference type="ARBA" id="ARBA00022443"/>
    </source>
</evidence>
<accession>A0A9Q1FAT9</accession>
<dbReference type="PROSITE" id="PS50002">
    <property type="entry name" value="SH3"/>
    <property type="match status" value="1"/>
</dbReference>
<dbReference type="InterPro" id="IPR036860">
    <property type="entry name" value="SH2_dom_sf"/>
</dbReference>
<keyword evidence="2" id="KW-0727">SH2 domain</keyword>